<protein>
    <submittedName>
        <fullName evidence="1">Uncharacterized protein</fullName>
    </submittedName>
</protein>
<comment type="caution">
    <text evidence="1">The sequence shown here is derived from an EMBL/GenBank/DDBJ whole genome shotgun (WGS) entry which is preliminary data.</text>
</comment>
<reference evidence="1" key="1">
    <citation type="journal article" date="2015" name="Nature">
        <title>Complex archaea that bridge the gap between prokaryotes and eukaryotes.</title>
        <authorList>
            <person name="Spang A."/>
            <person name="Saw J.H."/>
            <person name="Jorgensen S.L."/>
            <person name="Zaremba-Niedzwiedzka K."/>
            <person name="Martijn J."/>
            <person name="Lind A.E."/>
            <person name="van Eijk R."/>
            <person name="Schleper C."/>
            <person name="Guy L."/>
            <person name="Ettema T.J."/>
        </authorList>
    </citation>
    <scope>NUCLEOTIDE SEQUENCE</scope>
</reference>
<sequence>MPRAIILYEIDKSFGPNILAEYYLKEGDKIPTSTLKEFSEKHVKRDLIETSIRKDEIRYYSSKVNAESIEKDNIYISFILEDEEDLVSLKSFFTNVEVNIIQNFTTDKRKMTEILKKSMNSILSLIEKLKEPKIIKDTINERTKQMIDDGKLTEARELIDLGEEIPEKLAKEVNIAEQWFTEGDYKKAKKYFLKAAELALIIQENEISSFLENKGNHVGTFPDVIKERDNLYKELEKRTSEIEMNELYVYNYLLDPIERLIDISNNFEIIESIDTLTKLKSNAHRAIRLAKELYGLDKKIRELLNKI</sequence>
<dbReference type="AlphaFoldDB" id="A0A0F9MDR5"/>
<proteinExistence type="predicted"/>
<organism evidence="1">
    <name type="scientific">marine sediment metagenome</name>
    <dbReference type="NCBI Taxonomy" id="412755"/>
    <lineage>
        <taxon>unclassified sequences</taxon>
        <taxon>metagenomes</taxon>
        <taxon>ecological metagenomes</taxon>
    </lineage>
</organism>
<gene>
    <name evidence="1" type="ORF">LCGC14_1167560</name>
</gene>
<dbReference type="EMBL" id="LAZR01005743">
    <property type="protein sequence ID" value="KKM97481.1"/>
    <property type="molecule type" value="Genomic_DNA"/>
</dbReference>
<accession>A0A0F9MDR5</accession>
<name>A0A0F9MDR5_9ZZZZ</name>
<evidence type="ECO:0000313" key="1">
    <source>
        <dbReference type="EMBL" id="KKM97481.1"/>
    </source>
</evidence>